<dbReference type="NCBIfam" id="TIGR00045">
    <property type="entry name" value="glycerate kinase"/>
    <property type="match status" value="1"/>
</dbReference>
<sequence>MKIVIAPDSFKECLSAQEVASNIAIAIRKIAPTAEIFEIPISDGGEGVLEALINGVGGRRISVSVLDPLMRQVNAEYGILKDGKTAVIEMAKASGLELLQEVEKNPLTTTTFGTGQLIKDALNKGCDKIIIGIGGSATNDGGVGMVRALGAKFLDDKGQEIPEGGGSLDRLKSIDLSNFDKRIENCEVIVACDVSNPLTGANGASMVYGAQKGGSSEDLEILDRNLTHYANKIKAALAIDVSQIPGAGAAGGTGAGLMAFLKGTLVNGIELILQTIKIEEFIKQADLVFTGEGKIDGQTLHGKTISGVAAMAKKYEVPVIVLTGKIGEGIEEIYSIGVSAVFSIVSQPMELKAAIEQAPVLIQDCTKNVMATIMCFNSD</sequence>
<dbReference type="EMBL" id="QLLN01000003">
    <property type="protein sequence ID" value="RAJ12495.1"/>
    <property type="molecule type" value="Genomic_DNA"/>
</dbReference>
<dbReference type="InterPro" id="IPR018193">
    <property type="entry name" value="Glyc_kinase_flavodox-like_fold"/>
</dbReference>
<proteinExistence type="inferred from homology"/>
<dbReference type="Proteomes" id="UP000249696">
    <property type="component" value="Unassembled WGS sequence"/>
</dbReference>
<dbReference type="AlphaFoldDB" id="A0A327R8J6"/>
<keyword evidence="6" id="KW-1185">Reference proteome</keyword>
<dbReference type="InterPro" id="IPR036129">
    <property type="entry name" value="Glycerate_kinase_sf"/>
</dbReference>
<gene>
    <name evidence="5" type="ORF">LV92_01730</name>
</gene>
<dbReference type="Pfam" id="PF02595">
    <property type="entry name" value="Gly_kinase"/>
    <property type="match status" value="1"/>
</dbReference>
<evidence type="ECO:0000313" key="5">
    <source>
        <dbReference type="EMBL" id="RAJ12495.1"/>
    </source>
</evidence>
<dbReference type="PIRSF" id="PIRSF006078">
    <property type="entry name" value="GlxK"/>
    <property type="match status" value="1"/>
</dbReference>
<evidence type="ECO:0000256" key="4">
    <source>
        <dbReference type="PIRNR" id="PIRNR006078"/>
    </source>
</evidence>
<dbReference type="InterPro" id="IPR004381">
    <property type="entry name" value="Glycerate_kinase"/>
</dbReference>
<evidence type="ECO:0000256" key="2">
    <source>
        <dbReference type="ARBA" id="ARBA00022679"/>
    </source>
</evidence>
<dbReference type="GO" id="GO:0008887">
    <property type="term" value="F:glycerate kinase activity"/>
    <property type="evidence" value="ECO:0007669"/>
    <property type="project" value="UniProtKB-UniRule"/>
</dbReference>
<keyword evidence="2 4" id="KW-0808">Transferase</keyword>
<name>A0A327R8J6_9FLAO</name>
<comment type="caution">
    <text evidence="5">The sequence shown here is derived from an EMBL/GenBank/DDBJ whole genome shotgun (WGS) entry which is preliminary data.</text>
</comment>
<dbReference type="Gene3D" id="3.40.50.10350">
    <property type="entry name" value="Glycerate kinase, domain 1"/>
    <property type="match status" value="1"/>
</dbReference>
<organism evidence="5 6">
    <name type="scientific">Arenibacter echinorum</name>
    <dbReference type="NCBI Taxonomy" id="440515"/>
    <lineage>
        <taxon>Bacteria</taxon>
        <taxon>Pseudomonadati</taxon>
        <taxon>Bacteroidota</taxon>
        <taxon>Flavobacteriia</taxon>
        <taxon>Flavobacteriales</taxon>
        <taxon>Flavobacteriaceae</taxon>
        <taxon>Arenibacter</taxon>
    </lineage>
</organism>
<accession>A0A327R8J6</accession>
<dbReference type="Gene3D" id="3.90.1510.10">
    <property type="entry name" value="Glycerate kinase, domain 2"/>
    <property type="match status" value="1"/>
</dbReference>
<evidence type="ECO:0000256" key="3">
    <source>
        <dbReference type="ARBA" id="ARBA00022777"/>
    </source>
</evidence>
<evidence type="ECO:0000313" key="6">
    <source>
        <dbReference type="Proteomes" id="UP000249696"/>
    </source>
</evidence>
<keyword evidence="3 4" id="KW-0418">Kinase</keyword>
<dbReference type="PANTHER" id="PTHR21599">
    <property type="entry name" value="GLYCERATE KINASE"/>
    <property type="match status" value="1"/>
</dbReference>
<dbReference type="OrthoDB" id="9774290at2"/>
<protein>
    <submittedName>
        <fullName evidence="5">Glycerate kinase</fullName>
    </submittedName>
</protein>
<evidence type="ECO:0000256" key="1">
    <source>
        <dbReference type="ARBA" id="ARBA00006284"/>
    </source>
</evidence>
<dbReference type="RefSeq" id="WP_111623234.1">
    <property type="nucleotide sequence ID" value="NZ_QLLN01000003.1"/>
</dbReference>
<dbReference type="GO" id="GO:0031388">
    <property type="term" value="P:organic acid phosphorylation"/>
    <property type="evidence" value="ECO:0007669"/>
    <property type="project" value="UniProtKB-UniRule"/>
</dbReference>
<comment type="similarity">
    <text evidence="1 4">Belongs to the glycerate kinase type-1 family.</text>
</comment>
<dbReference type="InterPro" id="IPR018197">
    <property type="entry name" value="Glycerate_kinase_RE-like"/>
</dbReference>
<dbReference type="SUPFAM" id="SSF110738">
    <property type="entry name" value="Glycerate kinase I"/>
    <property type="match status" value="1"/>
</dbReference>
<reference evidence="5 6" key="1">
    <citation type="submission" date="2018-06" db="EMBL/GenBank/DDBJ databases">
        <title>Genomic Encyclopedia of Archaeal and Bacterial Type Strains, Phase II (KMG-II): from individual species to whole genera.</title>
        <authorList>
            <person name="Goeker M."/>
        </authorList>
    </citation>
    <scope>NUCLEOTIDE SEQUENCE [LARGE SCALE GENOMIC DNA]</scope>
    <source>
        <strain evidence="5 6">DSM 23522</strain>
    </source>
</reference>
<dbReference type="PANTHER" id="PTHR21599:SF0">
    <property type="entry name" value="GLYCERATE KINASE"/>
    <property type="match status" value="1"/>
</dbReference>